<dbReference type="GeneID" id="110339634"/>
<name>A0A3Q0CFJ8_MESAU</name>
<dbReference type="InterPro" id="IPR050169">
    <property type="entry name" value="Krueppel_C2H2_ZnF"/>
</dbReference>
<protein>
    <recommendedName>
        <fullName evidence="1">KRAB domain-containing protein</fullName>
    </recommendedName>
</protein>
<dbReference type="PANTHER" id="PTHR23232">
    <property type="entry name" value="KRAB DOMAIN C2H2 ZINC FINGER"/>
    <property type="match status" value="1"/>
</dbReference>
<dbReference type="SUPFAM" id="SSF109640">
    <property type="entry name" value="KRAB domain (Kruppel-associated box)"/>
    <property type="match status" value="1"/>
</dbReference>
<dbReference type="OrthoDB" id="9615950at2759"/>
<feature type="domain" description="KRAB" evidence="1">
    <location>
        <begin position="8"/>
        <end position="79"/>
    </location>
</feature>
<evidence type="ECO:0000313" key="3">
    <source>
        <dbReference type="RefSeq" id="XP_021079596.1"/>
    </source>
</evidence>
<dbReference type="PANTHER" id="PTHR23232:SF150">
    <property type="entry name" value="ZINC FINGER PROTEIN 993-RELATED"/>
    <property type="match status" value="1"/>
</dbReference>
<dbReference type="Proteomes" id="UP000886700">
    <property type="component" value="Unplaced"/>
</dbReference>
<sequence length="104" mass="12202">MACAQSQLTFEDVAISFSKEEWKSLHTSQREMYRDVMLENYSHLVSVGLSDSKPELITYLEQKKEPWMENIQEVKGLEPGFVPKSVNRAYLSKKNIRIFRKKQC</sequence>
<dbReference type="RefSeq" id="XP_040597034.1">
    <property type="nucleotide sequence ID" value="XM_040741100.1"/>
</dbReference>
<dbReference type="InterPro" id="IPR036051">
    <property type="entry name" value="KRAB_dom_sf"/>
</dbReference>
<dbReference type="SMART" id="SM00349">
    <property type="entry name" value="KRAB"/>
    <property type="match status" value="1"/>
</dbReference>
<dbReference type="AlphaFoldDB" id="A0A3Q0CFJ8"/>
<dbReference type="KEGG" id="maua:110339634"/>
<evidence type="ECO:0000313" key="2">
    <source>
        <dbReference type="Proteomes" id="UP000886700"/>
    </source>
</evidence>
<dbReference type="GO" id="GO:0006355">
    <property type="term" value="P:regulation of DNA-templated transcription"/>
    <property type="evidence" value="ECO:0007669"/>
    <property type="project" value="InterPro"/>
</dbReference>
<dbReference type="Pfam" id="PF01352">
    <property type="entry name" value="KRAB"/>
    <property type="match status" value="1"/>
</dbReference>
<dbReference type="RefSeq" id="XP_021079596.1">
    <property type="nucleotide sequence ID" value="XM_021223937.1"/>
</dbReference>
<dbReference type="Gene3D" id="6.10.140.140">
    <property type="match status" value="1"/>
</dbReference>
<accession>A0A3Q0CFJ8</accession>
<dbReference type="CDD" id="cd07765">
    <property type="entry name" value="KRAB_A-box"/>
    <property type="match status" value="1"/>
</dbReference>
<reference evidence="3" key="1">
    <citation type="submission" date="2025-04" db="UniProtKB">
        <authorList>
            <consortium name="RefSeq"/>
        </authorList>
    </citation>
    <scope>IDENTIFICATION</scope>
    <source>
        <tissue evidence="4">Liver</tissue>
    </source>
</reference>
<evidence type="ECO:0000313" key="4">
    <source>
        <dbReference type="RefSeq" id="XP_040597034.1"/>
    </source>
</evidence>
<organism evidence="2 3">
    <name type="scientific">Mesocricetus auratus</name>
    <name type="common">Golden hamster</name>
    <dbReference type="NCBI Taxonomy" id="10036"/>
    <lineage>
        <taxon>Eukaryota</taxon>
        <taxon>Metazoa</taxon>
        <taxon>Chordata</taxon>
        <taxon>Craniata</taxon>
        <taxon>Vertebrata</taxon>
        <taxon>Euteleostomi</taxon>
        <taxon>Mammalia</taxon>
        <taxon>Eutheria</taxon>
        <taxon>Euarchontoglires</taxon>
        <taxon>Glires</taxon>
        <taxon>Rodentia</taxon>
        <taxon>Myomorpha</taxon>
        <taxon>Muroidea</taxon>
        <taxon>Cricetidae</taxon>
        <taxon>Cricetinae</taxon>
        <taxon>Mesocricetus</taxon>
    </lineage>
</organism>
<keyword evidence="2" id="KW-1185">Reference proteome</keyword>
<dbReference type="InterPro" id="IPR001909">
    <property type="entry name" value="KRAB"/>
</dbReference>
<evidence type="ECO:0000259" key="1">
    <source>
        <dbReference type="PROSITE" id="PS50805"/>
    </source>
</evidence>
<gene>
    <name evidence="3" type="primary">LOC110339634</name>
    <name evidence="4" type="synonym">LOC121138390</name>
</gene>
<proteinExistence type="predicted"/>
<dbReference type="PROSITE" id="PS50805">
    <property type="entry name" value="KRAB"/>
    <property type="match status" value="1"/>
</dbReference>